<evidence type="ECO:0000256" key="8">
    <source>
        <dbReference type="ARBA" id="ARBA00023136"/>
    </source>
</evidence>
<evidence type="ECO:0000256" key="4">
    <source>
        <dbReference type="ARBA" id="ARBA00022692"/>
    </source>
</evidence>
<name>A0A8C4WCH8_9SAUR</name>
<dbReference type="GO" id="GO:0004984">
    <property type="term" value="F:olfactory receptor activity"/>
    <property type="evidence" value="ECO:0007669"/>
    <property type="project" value="InterPro"/>
</dbReference>
<evidence type="ECO:0000256" key="1">
    <source>
        <dbReference type="ARBA" id="ARBA00004651"/>
    </source>
</evidence>
<keyword evidence="3 14" id="KW-0716">Sensory transduction</keyword>
<dbReference type="PRINTS" id="PR00237">
    <property type="entry name" value="GPCRRHODOPSN"/>
</dbReference>
<keyword evidence="5 14" id="KW-0552">Olfaction</keyword>
<dbReference type="Proteomes" id="UP000694390">
    <property type="component" value="Chromosome 21"/>
</dbReference>
<evidence type="ECO:0000256" key="3">
    <source>
        <dbReference type="ARBA" id="ARBA00022606"/>
    </source>
</evidence>
<accession>A0A8C4WCH8</accession>
<dbReference type="GO" id="GO:0004930">
    <property type="term" value="F:G protein-coupled receptor activity"/>
    <property type="evidence" value="ECO:0007669"/>
    <property type="project" value="UniProtKB-KW"/>
</dbReference>
<dbReference type="InterPro" id="IPR050939">
    <property type="entry name" value="Olfactory_GPCR1"/>
</dbReference>
<dbReference type="PANTHER" id="PTHR24242:SF359">
    <property type="entry name" value="ODORANT RECEPTOR-RELATED"/>
    <property type="match status" value="1"/>
</dbReference>
<dbReference type="InterPro" id="IPR000276">
    <property type="entry name" value="GPCR_Rhodpsn"/>
</dbReference>
<reference evidence="16" key="3">
    <citation type="submission" date="2025-09" db="UniProtKB">
        <authorList>
            <consortium name="Ensembl"/>
        </authorList>
    </citation>
    <scope>IDENTIFICATION</scope>
</reference>
<proteinExistence type="inferred from homology"/>
<dbReference type="OrthoDB" id="9444602at2759"/>
<comment type="subcellular location">
    <subcellularLocation>
        <location evidence="1 14">Cell membrane</location>
        <topology evidence="1 14">Multi-pass membrane protein</topology>
    </subcellularLocation>
</comment>
<evidence type="ECO:0000313" key="17">
    <source>
        <dbReference type="Proteomes" id="UP000694390"/>
    </source>
</evidence>
<feature type="transmembrane region" description="Helical" evidence="14">
    <location>
        <begin position="101"/>
        <end position="123"/>
    </location>
</feature>
<evidence type="ECO:0000256" key="2">
    <source>
        <dbReference type="ARBA" id="ARBA00022475"/>
    </source>
</evidence>
<keyword evidence="11" id="KW-0325">Glycoprotein</keyword>
<evidence type="ECO:0000256" key="7">
    <source>
        <dbReference type="ARBA" id="ARBA00023040"/>
    </source>
</evidence>
<feature type="transmembrane region" description="Helical" evidence="14">
    <location>
        <begin position="236"/>
        <end position="260"/>
    </location>
</feature>
<dbReference type="PROSITE" id="PS00237">
    <property type="entry name" value="G_PROTEIN_RECEP_F1_1"/>
    <property type="match status" value="1"/>
</dbReference>
<evidence type="ECO:0000256" key="11">
    <source>
        <dbReference type="ARBA" id="ARBA00023180"/>
    </source>
</evidence>
<dbReference type="GeneTree" id="ENSGT01140000282520"/>
<feature type="domain" description="G-protein coupled receptors family 1 profile" evidence="15">
    <location>
        <begin position="44"/>
        <end position="289"/>
    </location>
</feature>
<dbReference type="PROSITE" id="PS50262">
    <property type="entry name" value="G_PROTEIN_RECEP_F1_2"/>
    <property type="match status" value="1"/>
</dbReference>
<feature type="transmembrane region" description="Helical" evidence="14">
    <location>
        <begin position="24"/>
        <end position="51"/>
    </location>
</feature>
<dbReference type="InterPro" id="IPR017452">
    <property type="entry name" value="GPCR_Rhodpsn_7TM"/>
</dbReference>
<dbReference type="PANTHER" id="PTHR24242">
    <property type="entry name" value="G-PROTEIN COUPLED RECEPTOR"/>
    <property type="match status" value="1"/>
</dbReference>
<organism evidence="16 17">
    <name type="scientific">Gopherus evgoodei</name>
    <name type="common">Goodes thornscrub tortoise</name>
    <dbReference type="NCBI Taxonomy" id="1825980"/>
    <lineage>
        <taxon>Eukaryota</taxon>
        <taxon>Metazoa</taxon>
        <taxon>Chordata</taxon>
        <taxon>Craniata</taxon>
        <taxon>Vertebrata</taxon>
        <taxon>Euteleostomi</taxon>
        <taxon>Archelosauria</taxon>
        <taxon>Testudinata</taxon>
        <taxon>Testudines</taxon>
        <taxon>Cryptodira</taxon>
        <taxon>Durocryptodira</taxon>
        <taxon>Testudinoidea</taxon>
        <taxon>Testudinidae</taxon>
        <taxon>Gopherus</taxon>
    </lineage>
</organism>
<feature type="transmembrane region" description="Helical" evidence="14">
    <location>
        <begin position="143"/>
        <end position="166"/>
    </location>
</feature>
<keyword evidence="17" id="KW-1185">Reference proteome</keyword>
<evidence type="ECO:0000256" key="13">
    <source>
        <dbReference type="RuleBase" id="RU000688"/>
    </source>
</evidence>
<sequence>MAGTDIRNQTSVQEFILLGFPGTWYFQIFLIVVFSVMYFLTIIGNMSIIALVRTYPCLHTPMYFFLCNLSFLEIWYTTASVPKAIGIMLGTSQTISFTVCLLQLFFLLSMGSTECFLLAVMAYDRYLAICHPLHYSSLMNRTFSVHLALLSWLCGFLAISVLATLISRLSFCGPKVINHFLCDIDALIALSCTDTRFVDILSSVVTLVPLLLILVSYTHILRAILRIPSTTGRQKAFSTCSSHLIVVTTFYGTLIVMYVAPSANDSPALNKVFSLLYTTVTPMFNPIIYSLRNQEVREGVKKLLRTMVLKGSKFKITLCK</sequence>
<evidence type="ECO:0000313" key="16">
    <source>
        <dbReference type="Ensembl" id="ENSGEVP00005015519.1"/>
    </source>
</evidence>
<dbReference type="SUPFAM" id="SSF81321">
    <property type="entry name" value="Family A G protein-coupled receptor-like"/>
    <property type="match status" value="1"/>
</dbReference>
<evidence type="ECO:0000256" key="9">
    <source>
        <dbReference type="ARBA" id="ARBA00023157"/>
    </source>
</evidence>
<dbReference type="FunFam" id="1.20.1070.10:FF:000010">
    <property type="entry name" value="Olfactory receptor"/>
    <property type="match status" value="1"/>
</dbReference>
<feature type="transmembrane region" description="Helical" evidence="14">
    <location>
        <begin position="200"/>
        <end position="224"/>
    </location>
</feature>
<reference evidence="16" key="2">
    <citation type="submission" date="2025-08" db="UniProtKB">
        <authorList>
            <consortium name="Ensembl"/>
        </authorList>
    </citation>
    <scope>IDENTIFICATION</scope>
</reference>
<keyword evidence="9" id="KW-1015">Disulfide bond</keyword>
<keyword evidence="8 14" id="KW-0472">Membrane</keyword>
<keyword evidence="7 13" id="KW-0297">G-protein coupled receptor</keyword>
<dbReference type="GO" id="GO:0005886">
    <property type="term" value="C:plasma membrane"/>
    <property type="evidence" value="ECO:0007669"/>
    <property type="project" value="UniProtKB-SubCell"/>
</dbReference>
<dbReference type="PRINTS" id="PR00245">
    <property type="entry name" value="OLFACTORYR"/>
</dbReference>
<keyword evidence="2 14" id="KW-1003">Cell membrane</keyword>
<dbReference type="Gene3D" id="1.20.1070.10">
    <property type="entry name" value="Rhodopsin 7-helix transmembrane proteins"/>
    <property type="match status" value="1"/>
</dbReference>
<comment type="similarity">
    <text evidence="13">Belongs to the G-protein coupled receptor 1 family.</text>
</comment>
<evidence type="ECO:0000256" key="5">
    <source>
        <dbReference type="ARBA" id="ARBA00022725"/>
    </source>
</evidence>
<keyword evidence="10 13" id="KW-0675">Receptor</keyword>
<dbReference type="Ensembl" id="ENSGEVT00005016308.1">
    <property type="protein sequence ID" value="ENSGEVP00005015519.1"/>
    <property type="gene ID" value="ENSGEVG00005011037.1"/>
</dbReference>
<evidence type="ECO:0000256" key="14">
    <source>
        <dbReference type="RuleBase" id="RU363047"/>
    </source>
</evidence>
<evidence type="ECO:0000259" key="15">
    <source>
        <dbReference type="PROSITE" id="PS50262"/>
    </source>
</evidence>
<evidence type="ECO:0000256" key="6">
    <source>
        <dbReference type="ARBA" id="ARBA00022989"/>
    </source>
</evidence>
<dbReference type="Pfam" id="PF13853">
    <property type="entry name" value="7tm_4"/>
    <property type="match status" value="1"/>
</dbReference>
<keyword evidence="4 13" id="KW-0812">Transmembrane</keyword>
<feature type="transmembrane region" description="Helical" evidence="14">
    <location>
        <begin position="63"/>
        <end position="81"/>
    </location>
</feature>
<reference evidence="16" key="1">
    <citation type="submission" date="2019-06" db="EMBL/GenBank/DDBJ databases">
        <title>G10K-VGP Goodes thornscrub tortoise genome, primary haplotype.</title>
        <authorList>
            <person name="Murphy B."/>
            <person name="Edwards T."/>
            <person name="Rhie A."/>
            <person name="Koren S."/>
            <person name="Phillippy A."/>
            <person name="Fedrigo O."/>
            <person name="Haase B."/>
            <person name="Mountcastle J."/>
            <person name="Lewin H."/>
            <person name="Damas J."/>
            <person name="Howe K."/>
            <person name="Formenti G."/>
            <person name="Myers G."/>
            <person name="Durbin R."/>
            <person name="Jarvis E.D."/>
        </authorList>
    </citation>
    <scope>NUCLEOTIDE SEQUENCE [LARGE SCALE GENOMIC DNA]</scope>
</reference>
<keyword evidence="12 13" id="KW-0807">Transducer</keyword>
<keyword evidence="6 14" id="KW-1133">Transmembrane helix</keyword>
<protein>
    <recommendedName>
        <fullName evidence="14">Olfactory receptor</fullName>
    </recommendedName>
</protein>
<dbReference type="AlphaFoldDB" id="A0A8C4WCH8"/>
<evidence type="ECO:0000256" key="12">
    <source>
        <dbReference type="ARBA" id="ARBA00023224"/>
    </source>
</evidence>
<dbReference type="CDD" id="cd13954">
    <property type="entry name" value="7tmA_OR"/>
    <property type="match status" value="1"/>
</dbReference>
<dbReference type="InterPro" id="IPR000725">
    <property type="entry name" value="Olfact_rcpt"/>
</dbReference>
<evidence type="ECO:0000256" key="10">
    <source>
        <dbReference type="ARBA" id="ARBA00023170"/>
    </source>
</evidence>
<feature type="transmembrane region" description="Helical" evidence="14">
    <location>
        <begin position="272"/>
        <end position="291"/>
    </location>
</feature>